<name>A0A9D7SJ38_9BACT</name>
<dbReference type="AlphaFoldDB" id="A0A9D7SJ38"/>
<evidence type="ECO:0000313" key="2">
    <source>
        <dbReference type="Proteomes" id="UP000886657"/>
    </source>
</evidence>
<dbReference type="Proteomes" id="UP000886657">
    <property type="component" value="Unassembled WGS sequence"/>
</dbReference>
<protein>
    <submittedName>
        <fullName evidence="1">Uncharacterized protein</fullName>
    </submittedName>
</protein>
<dbReference type="EMBL" id="JADKIO010000010">
    <property type="protein sequence ID" value="MBK9797625.1"/>
    <property type="molecule type" value="Genomic_DNA"/>
</dbReference>
<evidence type="ECO:0000313" key="1">
    <source>
        <dbReference type="EMBL" id="MBK9797625.1"/>
    </source>
</evidence>
<comment type="caution">
    <text evidence="1">The sequence shown here is derived from an EMBL/GenBank/DDBJ whole genome shotgun (WGS) entry which is preliminary data.</text>
</comment>
<sequence>MLFNLVLIGSILTGCKSPICRVGGNSGTPEMKKWLNIENEKTGWLKSWQRREDYRRKKIFISEPDLSLLCEPGCIEIKKEMQHTLETYLFQPLRADTHFETVSDKSEADFEINIKIARVKEHHYIEYVSYFPPTNFYIYWFKISNIKTSKTAFWSYGMDFFSEESHRRTYPRLISQVNNFDGSHG</sequence>
<proteinExistence type="predicted"/>
<accession>A0A9D7SJ38</accession>
<gene>
    <name evidence="1" type="ORF">IPP58_14260</name>
</gene>
<organism evidence="1 2">
    <name type="scientific">Candidatus Geothrix skivensis</name>
    <dbReference type="NCBI Taxonomy" id="2954439"/>
    <lineage>
        <taxon>Bacteria</taxon>
        <taxon>Pseudomonadati</taxon>
        <taxon>Acidobacteriota</taxon>
        <taxon>Holophagae</taxon>
        <taxon>Holophagales</taxon>
        <taxon>Holophagaceae</taxon>
        <taxon>Geothrix</taxon>
    </lineage>
</organism>
<reference evidence="1" key="1">
    <citation type="submission" date="2020-10" db="EMBL/GenBank/DDBJ databases">
        <title>Connecting structure to function with the recovery of over 1000 high-quality activated sludge metagenome-assembled genomes encoding full-length rRNA genes using long-read sequencing.</title>
        <authorList>
            <person name="Singleton C.M."/>
            <person name="Petriglieri F."/>
            <person name="Kristensen J.M."/>
            <person name="Kirkegaard R.H."/>
            <person name="Michaelsen T.Y."/>
            <person name="Andersen M.H."/>
            <person name="Karst S.M."/>
            <person name="Dueholm M.S."/>
            <person name="Nielsen P.H."/>
            <person name="Albertsen M."/>
        </authorList>
    </citation>
    <scope>NUCLEOTIDE SEQUENCE</scope>
    <source>
        <strain evidence="1">Skiv_18-Q3-R9-52_MAXAC.067</strain>
    </source>
</reference>